<evidence type="ECO:0000313" key="3">
    <source>
        <dbReference type="Proteomes" id="UP000004221"/>
    </source>
</evidence>
<name>I4EIN2_9BACT</name>
<keyword evidence="1" id="KW-0732">Signal</keyword>
<evidence type="ECO:0008006" key="4">
    <source>
        <dbReference type="Google" id="ProtNLM"/>
    </source>
</evidence>
<protein>
    <recommendedName>
        <fullName evidence="4">Lipoprotein</fullName>
    </recommendedName>
</protein>
<gene>
    <name evidence="2" type="ORF">NITHO_3570005</name>
</gene>
<organism evidence="2 3">
    <name type="scientific">Nitrolancea hollandica Lb</name>
    <dbReference type="NCBI Taxonomy" id="1129897"/>
    <lineage>
        <taxon>Bacteria</taxon>
        <taxon>Pseudomonadati</taxon>
        <taxon>Thermomicrobiota</taxon>
        <taxon>Thermomicrobia</taxon>
        <taxon>Sphaerobacterales</taxon>
        <taxon>Sphaerobacterineae</taxon>
        <taxon>Sphaerobacteraceae</taxon>
        <taxon>Nitrolancea</taxon>
    </lineage>
</organism>
<comment type="caution">
    <text evidence="2">The sequence shown here is derived from an EMBL/GenBank/DDBJ whole genome shotgun (WGS) entry which is preliminary data.</text>
</comment>
<evidence type="ECO:0000313" key="2">
    <source>
        <dbReference type="EMBL" id="CCF84544.1"/>
    </source>
</evidence>
<sequence length="190" mass="20230">MRLFVLLMTFLSLLAVLAGCSSSAKGTLPTPSLAPSASPMSLDPPTFTLVAGSGKQPANTGAFYWQRQDNGLAAEINAPGIPLQKEPLVVKRGEQLKLEIGNGSAPGSIELKAYPKDGNHKPISTANNAIDAFTPTTDPVTATTLGAGTDTWTAELEPGEYFVWMKGTWPNPILPTRSRTVEYSFLIQVQ</sequence>
<dbReference type="PROSITE" id="PS51257">
    <property type="entry name" value="PROKAR_LIPOPROTEIN"/>
    <property type="match status" value="1"/>
</dbReference>
<proteinExistence type="predicted"/>
<keyword evidence="3" id="KW-1185">Reference proteome</keyword>
<evidence type="ECO:0000256" key="1">
    <source>
        <dbReference type="SAM" id="SignalP"/>
    </source>
</evidence>
<feature type="signal peptide" evidence="1">
    <location>
        <begin position="1"/>
        <end position="26"/>
    </location>
</feature>
<dbReference type="EMBL" id="CAGS01000287">
    <property type="protein sequence ID" value="CCF84544.1"/>
    <property type="molecule type" value="Genomic_DNA"/>
</dbReference>
<dbReference type="RefSeq" id="WP_008478775.1">
    <property type="nucleotide sequence ID" value="NZ_CAGS01000287.1"/>
</dbReference>
<dbReference type="OrthoDB" id="9913137at2"/>
<dbReference type="AlphaFoldDB" id="I4EIN2"/>
<feature type="chain" id="PRO_5003688811" description="Lipoprotein" evidence="1">
    <location>
        <begin position="27"/>
        <end position="190"/>
    </location>
</feature>
<accession>I4EIN2</accession>
<reference evidence="2 3" key="1">
    <citation type="journal article" date="2012" name="ISME J.">
        <title>Nitrification expanded: discovery, physiology and genomics of a nitrite-oxidizing bacterium from the phylum Chloroflexi.</title>
        <authorList>
            <person name="Sorokin D.Y."/>
            <person name="Lucker S."/>
            <person name="Vejmelkova D."/>
            <person name="Kostrikina N.A."/>
            <person name="Kleerebezem R."/>
            <person name="Rijpstra W.I."/>
            <person name="Damste J.S."/>
            <person name="Le Paslier D."/>
            <person name="Muyzer G."/>
            <person name="Wagner M."/>
            <person name="van Loosdrecht M.C."/>
            <person name="Daims H."/>
        </authorList>
    </citation>
    <scope>NUCLEOTIDE SEQUENCE [LARGE SCALE GENOMIC DNA]</scope>
    <source>
        <strain evidence="3">none</strain>
    </source>
</reference>
<dbReference type="Proteomes" id="UP000004221">
    <property type="component" value="Unassembled WGS sequence"/>
</dbReference>